<protein>
    <submittedName>
        <fullName evidence="1">2789_t:CDS:1</fullName>
    </submittedName>
</protein>
<dbReference type="EMBL" id="CAJVPL010001622">
    <property type="protein sequence ID" value="CAG8580332.1"/>
    <property type="molecule type" value="Genomic_DNA"/>
</dbReference>
<proteinExistence type="predicted"/>
<dbReference type="OrthoDB" id="2432527at2759"/>
<reference evidence="1" key="1">
    <citation type="submission" date="2021-06" db="EMBL/GenBank/DDBJ databases">
        <authorList>
            <person name="Kallberg Y."/>
            <person name="Tangrot J."/>
            <person name="Rosling A."/>
        </authorList>
    </citation>
    <scope>NUCLEOTIDE SEQUENCE</scope>
    <source>
        <strain evidence="1">MT106</strain>
    </source>
</reference>
<evidence type="ECO:0000313" key="1">
    <source>
        <dbReference type="EMBL" id="CAG8580332.1"/>
    </source>
</evidence>
<accession>A0A9N9G2L6</accession>
<dbReference type="Proteomes" id="UP000789831">
    <property type="component" value="Unassembled WGS sequence"/>
</dbReference>
<name>A0A9N9G2L6_9GLOM</name>
<sequence length="137" mass="16088">MDKNMHDYEQKKDMIGSEMSLKKSDISRNNGCIVYELQVSISGHQRKHSTSVTKIFYGQVLWYFSHIHDNATVMLAYVRWANVPDERREQPLFGIKKFREFGRCEFIDVRTIKRVVGFFEVNGNIYILDKGDNLTFA</sequence>
<gene>
    <name evidence="1" type="ORF">AGERDE_LOCUS8089</name>
</gene>
<organism evidence="1 2">
    <name type="scientific">Ambispora gerdemannii</name>
    <dbReference type="NCBI Taxonomy" id="144530"/>
    <lineage>
        <taxon>Eukaryota</taxon>
        <taxon>Fungi</taxon>
        <taxon>Fungi incertae sedis</taxon>
        <taxon>Mucoromycota</taxon>
        <taxon>Glomeromycotina</taxon>
        <taxon>Glomeromycetes</taxon>
        <taxon>Archaeosporales</taxon>
        <taxon>Ambisporaceae</taxon>
        <taxon>Ambispora</taxon>
    </lineage>
</organism>
<dbReference type="AlphaFoldDB" id="A0A9N9G2L6"/>
<comment type="caution">
    <text evidence="1">The sequence shown here is derived from an EMBL/GenBank/DDBJ whole genome shotgun (WGS) entry which is preliminary data.</text>
</comment>
<evidence type="ECO:0000313" key="2">
    <source>
        <dbReference type="Proteomes" id="UP000789831"/>
    </source>
</evidence>
<keyword evidence="2" id="KW-1185">Reference proteome</keyword>